<sequence length="1201" mass="128527">MAAGWQFWIDRGGTFTDIVALAPDGKVAVRKWLSENPELYPDAALHGISQILRESGTGRKDRIAAVKMGTTVGTNALLERKGAAIALVTNRGFRDCLRIGYQNRPDIFALRIRRPEPLYQAVAEIDVRVDADGRVLQELTEDQANAELRRIYDLGIRNLAVVLLHAWRYPQHELMLAELAADIGFEYISLSHLASPLPKFVARGDTTVVDAYLSPVLRRYVAQVERGLPTGDSTPSLLFMQSNGGLVRADAFHGKDSILSGPAGGVVGAIAAAKGAGLAKIIAFDMGGTSTDVAHYAGELERSFDNEVAGVRMRTPMMAIHTVAAGGGSILHFDGLRCRVGPDSAGANPGPACYRRGGPLTVTDANLLLGKLPDFPAVFGPKGNLPPDRERVTALFSALAAEVSAASGERRSPEQVAEGFLEIAVEHMAEAIKKISVQKGYPLADYALCCYGAAGAQHACLLAERLGMRKVLLHPLAGVLSAYGIGLAEFRVLKQAALEGLWQEVDATELRRRFSDLEQAARRELAAQGLDPDQSISRWRLALRYQGSDTALTVDYAEPEAILQDFAAAYRRQFGFCYARPVVIASLQVESIACDSRFSEIAPTVADRHDGEAQGSTRLFSRGRWHDAPVYRRERLGCGQTVAGPAVILEPTSTIVVEPGWQALMQHNGDLLLSGNKCSIAALSLAAGPDPVMLEIFNKRFMSVAEQMGFVLQNTAHSVNIKERLDFSCAVFDAGGNLIANAPHIPVHLGSMGESVKALVLSHGKDLAPGDAYLLNSPYAGGTHLPDITVVTPVFDAERQLLFFVASRGHHADVGGISPGSMPAASRHIDDEGVISAGLKILDGGRFREAAILEWLAGNRHPARNPQQNLADLQAQIAANLKGTQELLAMVGDYSLAVVQTYMQHVQDHAEACVRRLLKTLDGGSFAYPLDQGGTIAVSVSIDRDTGSARIDFSATSPQLADNFNAPAAVCKAAVLYVMRTLVQDDIPLNAGCLKPLDIVIPEGCLLNPQYPAAVVAGNVETSQYIVDALYGALGVQAASQGTMNNLTFGDRDYQYYETICGGAGAGDGFAGTSGVHTHMTNSRITDPEILEQRFPVLLREFSLREGSGGDGRYRGGDGVLRRIEFCRPMTVAILSSHRRQPPFGMRGGWPGAPGVNRLLKAGGETVELAGCADIRVEAGDSIVIATPGGGGFGVSDRSRN</sequence>
<dbReference type="Pfam" id="PF01968">
    <property type="entry name" value="Hydantoinase_A"/>
    <property type="match status" value="1"/>
</dbReference>
<feature type="domain" description="Acetophenone carboxylase-like C-terminal" evidence="5">
    <location>
        <begin position="507"/>
        <end position="666"/>
    </location>
</feature>
<dbReference type="InterPro" id="IPR008040">
    <property type="entry name" value="Hydant_A_N"/>
</dbReference>
<feature type="domain" description="Hydantoinase B/oxoprolinase" evidence="3">
    <location>
        <begin position="690"/>
        <end position="1194"/>
    </location>
</feature>
<dbReference type="Pfam" id="PF19278">
    <property type="entry name" value="Hydant_A_C"/>
    <property type="match status" value="1"/>
</dbReference>
<dbReference type="RefSeq" id="WP_256608978.1">
    <property type="nucleotide sequence ID" value="NZ_JANIBM010000001.1"/>
</dbReference>
<accession>A0ABT1UBK2</accession>
<evidence type="ECO:0000256" key="1">
    <source>
        <dbReference type="ARBA" id="ARBA00010403"/>
    </source>
</evidence>
<evidence type="ECO:0000259" key="3">
    <source>
        <dbReference type="Pfam" id="PF02538"/>
    </source>
</evidence>
<dbReference type="EMBL" id="JANIBM010000001">
    <property type="protein sequence ID" value="MCQ8179594.1"/>
    <property type="molecule type" value="Genomic_DNA"/>
</dbReference>
<proteinExistence type="inferred from homology"/>
<dbReference type="Pfam" id="PF05378">
    <property type="entry name" value="Hydant_A_N"/>
    <property type="match status" value="1"/>
</dbReference>
<feature type="domain" description="Hydantoinase A/oxoprolinase" evidence="2">
    <location>
        <begin position="203"/>
        <end position="491"/>
    </location>
</feature>
<dbReference type="InterPro" id="IPR002821">
    <property type="entry name" value="Hydantoinase_A"/>
</dbReference>
<evidence type="ECO:0000313" key="6">
    <source>
        <dbReference type="EMBL" id="MCQ8179594.1"/>
    </source>
</evidence>
<gene>
    <name evidence="6" type="ORF">NP603_00610</name>
</gene>
<protein>
    <submittedName>
        <fullName evidence="6">Hydantoinase B/oxoprolinase family protein</fullName>
    </submittedName>
</protein>
<dbReference type="InterPro" id="IPR045079">
    <property type="entry name" value="Oxoprolinase-like"/>
</dbReference>
<comment type="caution">
    <text evidence="6">The sequence shown here is derived from an EMBL/GenBank/DDBJ whole genome shotgun (WGS) entry which is preliminary data.</text>
</comment>
<dbReference type="InterPro" id="IPR003692">
    <property type="entry name" value="Hydantoinase_B"/>
</dbReference>
<dbReference type="PANTHER" id="PTHR11365">
    <property type="entry name" value="5-OXOPROLINASE RELATED"/>
    <property type="match status" value="1"/>
</dbReference>
<evidence type="ECO:0000259" key="2">
    <source>
        <dbReference type="Pfam" id="PF01968"/>
    </source>
</evidence>
<dbReference type="Proteomes" id="UP001524569">
    <property type="component" value="Unassembled WGS sequence"/>
</dbReference>
<dbReference type="PANTHER" id="PTHR11365:SF23">
    <property type="entry name" value="HYPOTHETICAL 5-OXOPROLINASE (EUROFUNG)-RELATED"/>
    <property type="match status" value="1"/>
</dbReference>
<keyword evidence="7" id="KW-1185">Reference proteome</keyword>
<evidence type="ECO:0000259" key="4">
    <source>
        <dbReference type="Pfam" id="PF05378"/>
    </source>
</evidence>
<organism evidence="6 7">
    <name type="scientific">Methylomonas aurea</name>
    <dbReference type="NCBI Taxonomy" id="2952224"/>
    <lineage>
        <taxon>Bacteria</taxon>
        <taxon>Pseudomonadati</taxon>
        <taxon>Pseudomonadota</taxon>
        <taxon>Gammaproteobacteria</taxon>
        <taxon>Methylococcales</taxon>
        <taxon>Methylococcaceae</taxon>
        <taxon>Methylomonas</taxon>
    </lineage>
</organism>
<dbReference type="Pfam" id="PF02538">
    <property type="entry name" value="Hydantoinase_B"/>
    <property type="match status" value="1"/>
</dbReference>
<name>A0ABT1UBK2_9GAMM</name>
<comment type="similarity">
    <text evidence="1">Belongs to the oxoprolinase family.</text>
</comment>
<reference evidence="6 7" key="1">
    <citation type="submission" date="2022-07" db="EMBL/GenBank/DDBJ databases">
        <title>Methylomonas rivi sp. nov., Methylomonas rosea sp. nov., Methylomonas aureus sp. nov. and Methylomonas subterranea sp. nov., four novel methanotrophs isolated from a freshwater creek and the deep terrestrial subsurface.</title>
        <authorList>
            <person name="Abin C."/>
            <person name="Sankaranarayanan K."/>
            <person name="Garner C."/>
            <person name="Sindelar R."/>
            <person name="Kotary K."/>
            <person name="Garner R."/>
            <person name="Barclay S."/>
            <person name="Lawson P."/>
            <person name="Krumholz L."/>
        </authorList>
    </citation>
    <scope>NUCLEOTIDE SEQUENCE [LARGE SCALE GENOMIC DNA]</scope>
    <source>
        <strain evidence="6 7">SURF-1</strain>
    </source>
</reference>
<evidence type="ECO:0000259" key="5">
    <source>
        <dbReference type="Pfam" id="PF19278"/>
    </source>
</evidence>
<dbReference type="InterPro" id="IPR049517">
    <property type="entry name" value="ACX-like_C"/>
</dbReference>
<evidence type="ECO:0000313" key="7">
    <source>
        <dbReference type="Proteomes" id="UP001524569"/>
    </source>
</evidence>
<feature type="domain" description="Hydantoinase/oxoprolinase N-terminal" evidence="4">
    <location>
        <begin position="7"/>
        <end position="183"/>
    </location>
</feature>